<keyword evidence="6 10" id="KW-0547">Nucleotide-binding</keyword>
<evidence type="ECO:0000259" key="13">
    <source>
        <dbReference type="Pfam" id="PF00438"/>
    </source>
</evidence>
<proteinExistence type="inferred from homology"/>
<feature type="binding site" description="in other chain" evidence="10">
    <location>
        <position position="103"/>
    </location>
    <ligand>
        <name>L-methionine</name>
        <dbReference type="ChEBI" id="CHEBI:57844"/>
        <note>ligand shared between two neighboring subunits</note>
    </ligand>
</feature>
<comment type="caution">
    <text evidence="16">The sequence shown here is derived from an EMBL/GenBank/DDBJ whole genome shotgun (WGS) entry which is preliminary data.</text>
</comment>
<feature type="binding site" description="in other chain" evidence="10">
    <location>
        <begin position="246"/>
        <end position="247"/>
    </location>
    <ligand>
        <name>ATP</name>
        <dbReference type="ChEBI" id="CHEBI:30616"/>
        <note>ligand shared between two neighboring subunits</note>
    </ligand>
</feature>
<dbReference type="InterPro" id="IPR022630">
    <property type="entry name" value="S-AdoMet_synt_C"/>
</dbReference>
<evidence type="ECO:0000256" key="9">
    <source>
        <dbReference type="ARBA" id="ARBA00022958"/>
    </source>
</evidence>
<dbReference type="Gene3D" id="3.30.300.10">
    <property type="match status" value="3"/>
</dbReference>
<feature type="binding site" description="in other chain" evidence="10">
    <location>
        <position position="59"/>
    </location>
    <ligand>
        <name>L-methionine</name>
        <dbReference type="ChEBI" id="CHEBI:57844"/>
        <note>ligand shared between two neighboring subunits</note>
    </ligand>
</feature>
<feature type="binding site" description="in other chain" evidence="10">
    <location>
        <position position="286"/>
    </location>
    <ligand>
        <name>L-methionine</name>
        <dbReference type="ChEBI" id="CHEBI:57844"/>
        <note>ligand shared between two neighboring subunits</note>
    </ligand>
</feature>
<dbReference type="PIRSF" id="PIRSF000497">
    <property type="entry name" value="MAT"/>
    <property type="match status" value="1"/>
</dbReference>
<evidence type="ECO:0000259" key="15">
    <source>
        <dbReference type="Pfam" id="PF02773"/>
    </source>
</evidence>
<feature type="binding site" evidence="10">
    <location>
        <position position="255"/>
    </location>
    <ligand>
        <name>ATP</name>
        <dbReference type="ChEBI" id="CHEBI:30616"/>
        <note>ligand shared between two neighboring subunits</note>
    </ligand>
</feature>
<comment type="cofactor">
    <cofactor evidence="10">
        <name>Mg(2+)</name>
        <dbReference type="ChEBI" id="CHEBI:18420"/>
    </cofactor>
    <text evidence="10">Binds 2 divalent ions per subunit.</text>
</comment>
<comment type="subunit">
    <text evidence="10">Homotetramer; dimer of dimers.</text>
</comment>
<evidence type="ECO:0000256" key="8">
    <source>
        <dbReference type="ARBA" id="ARBA00022842"/>
    </source>
</evidence>
<dbReference type="EC" id="2.5.1.6" evidence="10"/>
<dbReference type="CDD" id="cd18079">
    <property type="entry name" value="S-AdoMet_synt"/>
    <property type="match status" value="1"/>
</dbReference>
<feature type="domain" description="S-adenosylmethionine synthetase N-terminal" evidence="13">
    <location>
        <begin position="7"/>
        <end position="105"/>
    </location>
</feature>
<evidence type="ECO:0000256" key="11">
    <source>
        <dbReference type="RuleBase" id="RU000542"/>
    </source>
</evidence>
<keyword evidence="10" id="KW-0963">Cytoplasm</keyword>
<evidence type="ECO:0000256" key="12">
    <source>
        <dbReference type="RuleBase" id="RU004462"/>
    </source>
</evidence>
<feature type="domain" description="S-adenosylmethionine synthetase central" evidence="14">
    <location>
        <begin position="130"/>
        <end position="247"/>
    </location>
</feature>
<feature type="binding site" evidence="10">
    <location>
        <position position="20"/>
    </location>
    <ligand>
        <name>Mg(2+)</name>
        <dbReference type="ChEBI" id="CHEBI:18420"/>
    </ligand>
</feature>
<dbReference type="Pfam" id="PF02772">
    <property type="entry name" value="S-AdoMet_synt_M"/>
    <property type="match status" value="1"/>
</dbReference>
<dbReference type="Pfam" id="PF02773">
    <property type="entry name" value="S-AdoMet_synt_C"/>
    <property type="match status" value="1"/>
</dbReference>
<comment type="cofactor">
    <cofactor evidence="10">
        <name>K(+)</name>
        <dbReference type="ChEBI" id="CHEBI:29103"/>
    </cofactor>
    <text evidence="10">Binds 1 potassium ion per subunit.</text>
</comment>
<comment type="pathway">
    <text evidence="1 10">Amino-acid biosynthesis; S-adenosyl-L-methionine biosynthesis; S-adenosyl-L-methionine from L-methionine: step 1/1.</text>
</comment>
<dbReference type="PROSITE" id="PS00377">
    <property type="entry name" value="ADOMET_SYNTHASE_2"/>
    <property type="match status" value="1"/>
</dbReference>
<comment type="subcellular location">
    <subcellularLocation>
        <location evidence="10 11">Cytoplasm</location>
    </subcellularLocation>
</comment>
<keyword evidence="3 10" id="KW-0554">One-carbon metabolism</keyword>
<dbReference type="InterPro" id="IPR022628">
    <property type="entry name" value="S-AdoMet_synt_N"/>
</dbReference>
<keyword evidence="5 10" id="KW-0479">Metal-binding</keyword>
<evidence type="ECO:0000256" key="7">
    <source>
        <dbReference type="ARBA" id="ARBA00022840"/>
    </source>
</evidence>
<feature type="binding site" evidence="10">
    <location>
        <position position="278"/>
    </location>
    <ligand>
        <name>ATP</name>
        <dbReference type="ChEBI" id="CHEBI:30616"/>
        <note>ligand shared between two neighboring subunits</note>
    </ligand>
</feature>
<dbReference type="InterPro" id="IPR022629">
    <property type="entry name" value="S-AdoMet_synt_central"/>
</dbReference>
<evidence type="ECO:0000256" key="5">
    <source>
        <dbReference type="ARBA" id="ARBA00022723"/>
    </source>
</evidence>
<dbReference type="Proteomes" id="UP001240171">
    <property type="component" value="Unassembled WGS sequence"/>
</dbReference>
<feature type="binding site" evidence="10">
    <location>
        <position position="282"/>
    </location>
    <ligand>
        <name>ATP</name>
        <dbReference type="ChEBI" id="CHEBI:30616"/>
        <note>ligand shared between two neighboring subunits</note>
    </ligand>
</feature>
<feature type="binding site" description="in other chain" evidence="10">
    <location>
        <position position="18"/>
    </location>
    <ligand>
        <name>ATP</name>
        <dbReference type="ChEBI" id="CHEBI:30616"/>
        <note>ligand shared between two neighboring subunits</note>
    </ligand>
</feature>
<name>A0ABT9CD94_9BACL</name>
<dbReference type="PROSITE" id="PS00376">
    <property type="entry name" value="ADOMET_SYNTHASE_1"/>
    <property type="match status" value="1"/>
</dbReference>
<protein>
    <recommendedName>
        <fullName evidence="10">S-adenosylmethionine synthase</fullName>
        <shortName evidence="10">AdoMet synthase</shortName>
        <ecNumber evidence="10">2.5.1.6</ecNumber>
    </recommendedName>
    <alternativeName>
        <fullName evidence="10">MAT</fullName>
    </alternativeName>
    <alternativeName>
        <fullName evidence="10">Methionine adenosyltransferase</fullName>
    </alternativeName>
</protein>
<evidence type="ECO:0000256" key="3">
    <source>
        <dbReference type="ARBA" id="ARBA00022563"/>
    </source>
</evidence>
<evidence type="ECO:0000256" key="2">
    <source>
        <dbReference type="ARBA" id="ARBA00009685"/>
    </source>
</evidence>
<organism evidence="16 17">
    <name type="scientific">Paenibacillus lacisoli</name>
    <dbReference type="NCBI Taxonomy" id="3064525"/>
    <lineage>
        <taxon>Bacteria</taxon>
        <taxon>Bacillati</taxon>
        <taxon>Bacillota</taxon>
        <taxon>Bacilli</taxon>
        <taxon>Bacillales</taxon>
        <taxon>Paenibacillaceae</taxon>
        <taxon>Paenibacillus</taxon>
    </lineage>
</organism>
<evidence type="ECO:0000259" key="14">
    <source>
        <dbReference type="Pfam" id="PF02772"/>
    </source>
</evidence>
<feature type="binding site" description="in other chain" evidence="10">
    <location>
        <begin position="261"/>
        <end position="262"/>
    </location>
    <ligand>
        <name>ATP</name>
        <dbReference type="ChEBI" id="CHEBI:30616"/>
        <note>ligand shared between two neighboring subunits</note>
    </ligand>
</feature>
<dbReference type="EMBL" id="JAUQTB010000003">
    <property type="protein sequence ID" value="MDO7906548.1"/>
    <property type="molecule type" value="Genomic_DNA"/>
</dbReference>
<feature type="binding site" description="in other chain" evidence="10">
    <location>
        <begin position="179"/>
        <end position="181"/>
    </location>
    <ligand>
        <name>ATP</name>
        <dbReference type="ChEBI" id="CHEBI:30616"/>
        <note>ligand shared between two neighboring subunits</note>
    </ligand>
</feature>
<evidence type="ECO:0000256" key="6">
    <source>
        <dbReference type="ARBA" id="ARBA00022741"/>
    </source>
</evidence>
<evidence type="ECO:0000256" key="4">
    <source>
        <dbReference type="ARBA" id="ARBA00022679"/>
    </source>
</evidence>
<sequence>MSIKGRHLFTSESVTEGHPDKICDQISDAVLDAFLAVDPNARVACEVSVATGLVLVIGEISSSADYVDIPAIVRNTVKDIGYTRAKFGFDFNTMAVLTSLNEQSPDIAQGVNAALENRNPEEMARETENIGAGDQGLMFGFATNETPELMPLPIATSHRIARRLAEVRKNGTLEYLRPDGKTQVTVEYDEDGKPVRIDTIVVSTQHGEDITLEQIQKDIKEHVILPVVPAELLDSETKYYINPTGRFVIGGPQGDAGLTGRKIIVDTYGGYARHGGGAFSGKDPTKVDRSAAYAARYVAKNIVAAGLADKCEIQLAYAIGVATPVSINVDTYGTGKVKEEKLVELVRNNFDLRPAGIIRMLDLRRPIYKQTAAYGHFGRTDLELPWEQVDKADMLRSQAGL</sequence>
<evidence type="ECO:0000313" key="17">
    <source>
        <dbReference type="Proteomes" id="UP001240171"/>
    </source>
</evidence>
<dbReference type="NCBIfam" id="TIGR01034">
    <property type="entry name" value="metK"/>
    <property type="match status" value="1"/>
</dbReference>
<keyword evidence="17" id="KW-1185">Reference proteome</keyword>
<dbReference type="GO" id="GO:0004478">
    <property type="term" value="F:methionine adenosyltransferase activity"/>
    <property type="evidence" value="ECO:0007669"/>
    <property type="project" value="UniProtKB-EC"/>
</dbReference>
<keyword evidence="9 10" id="KW-0630">Potassium</keyword>
<dbReference type="Pfam" id="PF00438">
    <property type="entry name" value="S-AdoMet_synt_N"/>
    <property type="match status" value="1"/>
</dbReference>
<comment type="similarity">
    <text evidence="2 10 12">Belongs to the AdoMet synthase family.</text>
</comment>
<gene>
    <name evidence="10 16" type="primary">metK</name>
    <name evidence="16" type="ORF">Q5741_08960</name>
</gene>
<dbReference type="InterPro" id="IPR002133">
    <property type="entry name" value="S-AdoMet_synthetase"/>
</dbReference>
<reference evidence="16 17" key="1">
    <citation type="submission" date="2023-07" db="EMBL/GenBank/DDBJ databases">
        <title>Paenibacillus sp. JX-17 nov. isolated from soil.</title>
        <authorList>
            <person name="Wan Y."/>
            <person name="Liu B."/>
        </authorList>
    </citation>
    <scope>NUCLEOTIDE SEQUENCE [LARGE SCALE GENOMIC DNA]</scope>
    <source>
        <strain evidence="16 17">JX-17</strain>
    </source>
</reference>
<keyword evidence="4 10" id="KW-0808">Transferase</keyword>
<dbReference type="HAMAP" id="MF_00086">
    <property type="entry name" value="S_AdoMet_synth1"/>
    <property type="match status" value="1"/>
</dbReference>
<comment type="catalytic activity">
    <reaction evidence="10">
        <text>L-methionine + ATP + H2O = S-adenosyl-L-methionine + phosphate + diphosphate</text>
        <dbReference type="Rhea" id="RHEA:21080"/>
        <dbReference type="ChEBI" id="CHEBI:15377"/>
        <dbReference type="ChEBI" id="CHEBI:30616"/>
        <dbReference type="ChEBI" id="CHEBI:33019"/>
        <dbReference type="ChEBI" id="CHEBI:43474"/>
        <dbReference type="ChEBI" id="CHEBI:57844"/>
        <dbReference type="ChEBI" id="CHEBI:59789"/>
        <dbReference type="EC" id="2.5.1.6"/>
    </reaction>
</comment>
<evidence type="ECO:0000256" key="1">
    <source>
        <dbReference type="ARBA" id="ARBA00005224"/>
    </source>
</evidence>
<comment type="function">
    <text evidence="10">Catalyzes the formation of S-adenosylmethionine (AdoMet) from methionine and ATP. The overall synthetic reaction is composed of two sequential steps, AdoMet formation and the subsequent tripolyphosphate hydrolysis which occurs prior to release of AdoMet from the enzyme.</text>
</comment>
<dbReference type="PANTHER" id="PTHR11964">
    <property type="entry name" value="S-ADENOSYLMETHIONINE SYNTHETASE"/>
    <property type="match status" value="1"/>
</dbReference>
<accession>A0ABT9CD94</accession>
<dbReference type="InterPro" id="IPR022636">
    <property type="entry name" value="S-AdoMet_synthetase_sfam"/>
</dbReference>
<dbReference type="RefSeq" id="WP_305023729.1">
    <property type="nucleotide sequence ID" value="NZ_JAUQTB010000003.1"/>
</dbReference>
<evidence type="ECO:0000313" key="16">
    <source>
        <dbReference type="EMBL" id="MDO7906548.1"/>
    </source>
</evidence>
<feature type="domain" description="S-adenosylmethionine synthetase C-terminal" evidence="15">
    <location>
        <begin position="249"/>
        <end position="388"/>
    </location>
</feature>
<feature type="region of interest" description="Flexible loop" evidence="10">
    <location>
        <begin position="103"/>
        <end position="113"/>
    </location>
</feature>
<dbReference type="SUPFAM" id="SSF55973">
    <property type="entry name" value="S-adenosylmethionine synthetase"/>
    <property type="match status" value="3"/>
</dbReference>
<evidence type="ECO:0000256" key="10">
    <source>
        <dbReference type="HAMAP-Rule" id="MF_00086"/>
    </source>
</evidence>
<feature type="binding site" evidence="10">
    <location>
        <position position="255"/>
    </location>
    <ligand>
        <name>L-methionine</name>
        <dbReference type="ChEBI" id="CHEBI:57844"/>
        <note>ligand shared between two neighboring subunits</note>
    </ligand>
</feature>
<dbReference type="InterPro" id="IPR022631">
    <property type="entry name" value="ADOMET_SYNTHASE_CS"/>
</dbReference>
<keyword evidence="8 10" id="KW-0460">Magnesium</keyword>
<keyword evidence="7 10" id="KW-0067">ATP-binding</keyword>
<feature type="binding site" evidence="10">
    <location>
        <position position="46"/>
    </location>
    <ligand>
        <name>K(+)</name>
        <dbReference type="ChEBI" id="CHEBI:29103"/>
    </ligand>
</feature>